<accession>A0A9Q8P7H2</accession>
<reference evidence="2" key="2">
    <citation type="journal article" date="2022" name="Microb. Genom.">
        <title>A chromosome-scale genome assembly of the tomato pathogen Cladosporium fulvum reveals a compartmentalized genome architecture and the presence of a dispensable chromosome.</title>
        <authorList>
            <person name="Zaccaron A.Z."/>
            <person name="Chen L.H."/>
            <person name="Samaras A."/>
            <person name="Stergiopoulos I."/>
        </authorList>
    </citation>
    <scope>NUCLEOTIDE SEQUENCE</scope>
    <source>
        <strain evidence="2">Race5_Kim</strain>
    </source>
</reference>
<feature type="compositionally biased region" description="Basic and acidic residues" evidence="1">
    <location>
        <begin position="238"/>
        <end position="259"/>
    </location>
</feature>
<proteinExistence type="predicted"/>
<organism evidence="2 3">
    <name type="scientific">Passalora fulva</name>
    <name type="common">Tomato leaf mold</name>
    <name type="synonym">Cladosporium fulvum</name>
    <dbReference type="NCBI Taxonomy" id="5499"/>
    <lineage>
        <taxon>Eukaryota</taxon>
        <taxon>Fungi</taxon>
        <taxon>Dikarya</taxon>
        <taxon>Ascomycota</taxon>
        <taxon>Pezizomycotina</taxon>
        <taxon>Dothideomycetes</taxon>
        <taxon>Dothideomycetidae</taxon>
        <taxon>Mycosphaerellales</taxon>
        <taxon>Mycosphaerellaceae</taxon>
        <taxon>Fulvia</taxon>
    </lineage>
</organism>
<feature type="compositionally biased region" description="Polar residues" evidence="1">
    <location>
        <begin position="204"/>
        <end position="233"/>
    </location>
</feature>
<gene>
    <name evidence="2" type="ORF">CLAFUR5_05142</name>
</gene>
<dbReference type="GeneID" id="71985020"/>
<evidence type="ECO:0000313" key="3">
    <source>
        <dbReference type="Proteomes" id="UP000756132"/>
    </source>
</evidence>
<dbReference type="Proteomes" id="UP000756132">
    <property type="component" value="Chromosome 4"/>
</dbReference>
<reference evidence="2" key="1">
    <citation type="submission" date="2021-12" db="EMBL/GenBank/DDBJ databases">
        <authorList>
            <person name="Zaccaron A."/>
            <person name="Stergiopoulos I."/>
        </authorList>
    </citation>
    <scope>NUCLEOTIDE SEQUENCE</scope>
    <source>
        <strain evidence="2">Race5_Kim</strain>
    </source>
</reference>
<dbReference type="AlphaFoldDB" id="A0A9Q8P7H2"/>
<protein>
    <submittedName>
        <fullName evidence="2">Uncharacterized protein</fullName>
    </submittedName>
</protein>
<evidence type="ECO:0000256" key="1">
    <source>
        <dbReference type="SAM" id="MobiDB-lite"/>
    </source>
</evidence>
<evidence type="ECO:0000313" key="2">
    <source>
        <dbReference type="EMBL" id="UJO16140.1"/>
    </source>
</evidence>
<dbReference type="KEGG" id="ffu:CLAFUR5_05142"/>
<sequence length="453" mass="48523">MAVSETGATGLYGGAVASGALHTWTVYEITVVGGNIFKLLPGGKYDGTKPLPSAYPTDQQLAIANPRRWRWVEFQQDSDATVPAYATLRLSKHLNTQIDRWRNKLSADQRKLEVGAIVLAQDKDKKWRVGEVKSIKDETVVVIFLYKGIWKSPSVLKADLKLLTPGSALLLDAHGNPLYPTEATATRPPTPVIDNSRHVAASSVSIDARTSTGEAAASSHTLGQAEVQSSRSLTADPRLGDGLEHAAKRQKTAEGHKSGLSDNAGGAGGSTGAAAASDDGEPLPSKDSPADITVEVSYSATAFQASSPSDQTAEIVAPGRVVVLKLDNPMLRESKDDSMVPPRHPNSNAQKVVRLKVDTSKLPVRNPPKSLPARVVDQRSSAELEEEDVNSGLLPETLNIQRHARQAECSFTAMGIHYLSMIHNGTPARYQSLFPRTNKTIAKKLGGPPKLNC</sequence>
<name>A0A9Q8P7H2_PASFU</name>
<dbReference type="EMBL" id="CP090166">
    <property type="protein sequence ID" value="UJO16140.1"/>
    <property type="molecule type" value="Genomic_DNA"/>
</dbReference>
<keyword evidence="3" id="KW-1185">Reference proteome</keyword>
<feature type="region of interest" description="Disordered" evidence="1">
    <location>
        <begin position="204"/>
        <end position="289"/>
    </location>
</feature>
<dbReference type="RefSeq" id="XP_047760506.1">
    <property type="nucleotide sequence ID" value="XM_047904290.1"/>
</dbReference>